<protein>
    <submittedName>
        <fullName evidence="1">Uncharacterized protein</fullName>
    </submittedName>
</protein>
<dbReference type="OrthoDB" id="682203at2759"/>
<proteinExistence type="predicted"/>
<accession>A0A811S3B5</accession>
<evidence type="ECO:0000313" key="2">
    <source>
        <dbReference type="Proteomes" id="UP000604825"/>
    </source>
</evidence>
<comment type="caution">
    <text evidence="1">The sequence shown here is derived from an EMBL/GenBank/DDBJ whole genome shotgun (WGS) entry which is preliminary data.</text>
</comment>
<name>A0A811S3B5_9POAL</name>
<organism evidence="1 2">
    <name type="scientific">Miscanthus lutarioriparius</name>
    <dbReference type="NCBI Taxonomy" id="422564"/>
    <lineage>
        <taxon>Eukaryota</taxon>
        <taxon>Viridiplantae</taxon>
        <taxon>Streptophyta</taxon>
        <taxon>Embryophyta</taxon>
        <taxon>Tracheophyta</taxon>
        <taxon>Spermatophyta</taxon>
        <taxon>Magnoliopsida</taxon>
        <taxon>Liliopsida</taxon>
        <taxon>Poales</taxon>
        <taxon>Poaceae</taxon>
        <taxon>PACMAD clade</taxon>
        <taxon>Panicoideae</taxon>
        <taxon>Andropogonodae</taxon>
        <taxon>Andropogoneae</taxon>
        <taxon>Saccharinae</taxon>
        <taxon>Miscanthus</taxon>
    </lineage>
</organism>
<sequence length="129" mass="15248">MATLLDMFHPSLDPNSTYILQMKHLGNPKKARKDVRCFCFEKVVDSDLTNFQDLVESIIDQYPPGYMEIAHLQYHDHDSKTFPEVKTDQDLMLMFKKHKKTKVVDMFIAYSHPSEPYEPLTHWHYEDQG</sequence>
<dbReference type="EMBL" id="CAJGYO010000018">
    <property type="protein sequence ID" value="CAD6336875.1"/>
    <property type="molecule type" value="Genomic_DNA"/>
</dbReference>
<dbReference type="Proteomes" id="UP000604825">
    <property type="component" value="Unassembled WGS sequence"/>
</dbReference>
<reference evidence="1" key="1">
    <citation type="submission" date="2020-10" db="EMBL/GenBank/DDBJ databases">
        <authorList>
            <person name="Han B."/>
            <person name="Lu T."/>
            <person name="Zhao Q."/>
            <person name="Huang X."/>
            <person name="Zhao Y."/>
        </authorList>
    </citation>
    <scope>NUCLEOTIDE SEQUENCE</scope>
</reference>
<dbReference type="AlphaFoldDB" id="A0A811S3B5"/>
<keyword evidence="2" id="KW-1185">Reference proteome</keyword>
<evidence type="ECO:0000313" key="1">
    <source>
        <dbReference type="EMBL" id="CAD6336875.1"/>
    </source>
</evidence>
<gene>
    <name evidence="1" type="ORF">NCGR_LOCUS60973</name>
</gene>